<accession>A0A0R2KLN7</accession>
<dbReference type="AlphaFoldDB" id="A0A0R2KLN7"/>
<dbReference type="RefSeq" id="WP_081653516.1">
    <property type="nucleotide sequence ID" value="NZ_AUHP01000013.1"/>
</dbReference>
<keyword evidence="5 6" id="KW-0472">Membrane</keyword>
<feature type="transmembrane region" description="Helical" evidence="6">
    <location>
        <begin position="328"/>
        <end position="349"/>
    </location>
</feature>
<gene>
    <name evidence="7" type="ORF">IV53_GL000269</name>
</gene>
<evidence type="ECO:0000256" key="3">
    <source>
        <dbReference type="ARBA" id="ARBA00022692"/>
    </source>
</evidence>
<dbReference type="PATRIC" id="fig|1122146.4.peg.275"/>
<feature type="transmembrane region" description="Helical" evidence="6">
    <location>
        <begin position="195"/>
        <end position="220"/>
    </location>
</feature>
<comment type="subcellular location">
    <subcellularLocation>
        <location evidence="1">Cell membrane</location>
        <topology evidence="1">Multi-pass membrane protein</topology>
    </subcellularLocation>
</comment>
<evidence type="ECO:0000313" key="7">
    <source>
        <dbReference type="EMBL" id="KRN90354.1"/>
    </source>
</evidence>
<keyword evidence="3 6" id="KW-0812">Transmembrane</keyword>
<evidence type="ECO:0008006" key="9">
    <source>
        <dbReference type="Google" id="ProtNLM"/>
    </source>
</evidence>
<feature type="transmembrane region" description="Helical" evidence="6">
    <location>
        <begin position="278"/>
        <end position="307"/>
    </location>
</feature>
<dbReference type="Gene3D" id="1.20.1740.10">
    <property type="entry name" value="Amino acid/polyamine transporter I"/>
    <property type="match status" value="1"/>
</dbReference>
<name>A0A0R2KLN7_9LACO</name>
<feature type="transmembrane region" description="Helical" evidence="6">
    <location>
        <begin position="355"/>
        <end position="371"/>
    </location>
</feature>
<protein>
    <recommendedName>
        <fullName evidence="9">Amino acid permease</fullName>
    </recommendedName>
</protein>
<evidence type="ECO:0000256" key="5">
    <source>
        <dbReference type="ARBA" id="ARBA00023136"/>
    </source>
</evidence>
<feature type="transmembrane region" description="Helical" evidence="6">
    <location>
        <begin position="383"/>
        <end position="405"/>
    </location>
</feature>
<reference evidence="7 8" key="1">
    <citation type="journal article" date="2015" name="Genome Announc.">
        <title>Expanding the biotechnology potential of lactobacilli through comparative genomics of 213 strains and associated genera.</title>
        <authorList>
            <person name="Sun Z."/>
            <person name="Harris H.M."/>
            <person name="McCann A."/>
            <person name="Guo C."/>
            <person name="Argimon S."/>
            <person name="Zhang W."/>
            <person name="Yang X."/>
            <person name="Jeffery I.B."/>
            <person name="Cooney J.C."/>
            <person name="Kagawa T.F."/>
            <person name="Liu W."/>
            <person name="Song Y."/>
            <person name="Salvetti E."/>
            <person name="Wrobel A."/>
            <person name="Rasinkangas P."/>
            <person name="Parkhill J."/>
            <person name="Rea M.C."/>
            <person name="O'Sullivan O."/>
            <person name="Ritari J."/>
            <person name="Douillard F.P."/>
            <person name="Paul Ross R."/>
            <person name="Yang R."/>
            <person name="Briner A.E."/>
            <person name="Felis G.E."/>
            <person name="de Vos W.M."/>
            <person name="Barrangou R."/>
            <person name="Klaenhammer T.R."/>
            <person name="Caufield P.W."/>
            <person name="Cui Y."/>
            <person name="Zhang H."/>
            <person name="O'Toole P.W."/>
        </authorList>
    </citation>
    <scope>NUCLEOTIDE SEQUENCE [LARGE SCALE GENOMIC DNA]</scope>
    <source>
        <strain evidence="7 8">DSM 22408</strain>
    </source>
</reference>
<proteinExistence type="predicted"/>
<feature type="transmembrane region" description="Helical" evidence="6">
    <location>
        <begin position="125"/>
        <end position="145"/>
    </location>
</feature>
<dbReference type="OrthoDB" id="3181223at2"/>
<dbReference type="EMBL" id="JQBZ01000003">
    <property type="protein sequence ID" value="KRN90354.1"/>
    <property type="molecule type" value="Genomic_DNA"/>
</dbReference>
<dbReference type="Pfam" id="PF13520">
    <property type="entry name" value="AA_permease_2"/>
    <property type="match status" value="1"/>
</dbReference>
<dbReference type="GO" id="GO:0022857">
    <property type="term" value="F:transmembrane transporter activity"/>
    <property type="evidence" value="ECO:0007669"/>
    <property type="project" value="InterPro"/>
</dbReference>
<feature type="transmembrane region" description="Helical" evidence="6">
    <location>
        <begin position="157"/>
        <end position="175"/>
    </location>
</feature>
<feature type="transmembrane region" description="Helical" evidence="6">
    <location>
        <begin position="411"/>
        <end position="428"/>
    </location>
</feature>
<evidence type="ECO:0000256" key="2">
    <source>
        <dbReference type="ARBA" id="ARBA00022475"/>
    </source>
</evidence>
<keyword evidence="8" id="KW-1185">Reference proteome</keyword>
<keyword evidence="4 6" id="KW-1133">Transmembrane helix</keyword>
<dbReference type="PANTHER" id="PTHR42770">
    <property type="entry name" value="AMINO ACID TRANSPORTER-RELATED"/>
    <property type="match status" value="1"/>
</dbReference>
<feature type="transmembrane region" description="Helical" evidence="6">
    <location>
        <begin position="232"/>
        <end position="258"/>
    </location>
</feature>
<evidence type="ECO:0000256" key="6">
    <source>
        <dbReference type="SAM" id="Phobius"/>
    </source>
</evidence>
<evidence type="ECO:0000256" key="4">
    <source>
        <dbReference type="ARBA" id="ARBA00022989"/>
    </source>
</evidence>
<sequence>MTLKNSSTKKLSFISIYFLGINGVIGSGAFLLPQEIYKDMNLLSVVVLLAAALTVSFIALCYADLSSRFTESGAAWVYSYNAFGRFAGYELGVFIWFLGCCTYAAEVVALLTTLKSFLPAYNNQVIYFSTAIGLIVIFSIINLFGQSLMKIIDNISSAAKLSTIVLFILVGAFFLKQADFTPIMPVAAAANTGAFFHHFGAAFSVVFYLFTGFSFIPIAARQMNNPEKNIPRVLIAVMISVTILYSLMILIAIGIIGTKMGTSTTPIATAFKSAIGQWGYIIIIIGMLMSIFGVAFACSFNTPTLLASLSNEHALLPKWVGKTNKYDAPWVGIIMTMIVTCILITQSYIFLVSCIVLASFVQYVPSILAVIKFKHNGQFPNHGFSLPGGYLIPILALLASGYLVFNFTWKTITVGGFVALLTAALYLFDGKKRFVAAEQAGTAPKRTAQSSQTADPNGATKVRHHSYHIF</sequence>
<feature type="transmembrane region" description="Helical" evidence="6">
    <location>
        <begin position="12"/>
        <end position="31"/>
    </location>
</feature>
<dbReference type="GO" id="GO:0005886">
    <property type="term" value="C:plasma membrane"/>
    <property type="evidence" value="ECO:0007669"/>
    <property type="project" value="UniProtKB-SubCell"/>
</dbReference>
<dbReference type="STRING" id="1122146.IV53_GL000269"/>
<dbReference type="PANTHER" id="PTHR42770:SF18">
    <property type="entry name" value="ARGININE_AGMATINE ANTIPORTER"/>
    <property type="match status" value="1"/>
</dbReference>
<feature type="transmembrane region" description="Helical" evidence="6">
    <location>
        <begin position="43"/>
        <end position="65"/>
    </location>
</feature>
<dbReference type="InterPro" id="IPR050367">
    <property type="entry name" value="APC_superfamily"/>
</dbReference>
<feature type="transmembrane region" description="Helical" evidence="6">
    <location>
        <begin position="86"/>
        <end position="105"/>
    </location>
</feature>
<dbReference type="eggNOG" id="COG0531">
    <property type="taxonomic scope" value="Bacteria"/>
</dbReference>
<comment type="caution">
    <text evidence="7">The sequence shown here is derived from an EMBL/GenBank/DDBJ whole genome shotgun (WGS) entry which is preliminary data.</text>
</comment>
<dbReference type="InterPro" id="IPR002293">
    <property type="entry name" value="AA/rel_permease1"/>
</dbReference>
<evidence type="ECO:0000313" key="8">
    <source>
        <dbReference type="Proteomes" id="UP000051500"/>
    </source>
</evidence>
<organism evidence="7 8">
    <name type="scientific">Ligilactobacillus ceti DSM 22408</name>
    <dbReference type="NCBI Taxonomy" id="1122146"/>
    <lineage>
        <taxon>Bacteria</taxon>
        <taxon>Bacillati</taxon>
        <taxon>Bacillota</taxon>
        <taxon>Bacilli</taxon>
        <taxon>Lactobacillales</taxon>
        <taxon>Lactobacillaceae</taxon>
        <taxon>Ligilactobacillus</taxon>
    </lineage>
</organism>
<keyword evidence="2" id="KW-1003">Cell membrane</keyword>
<evidence type="ECO:0000256" key="1">
    <source>
        <dbReference type="ARBA" id="ARBA00004651"/>
    </source>
</evidence>
<dbReference type="PIRSF" id="PIRSF006060">
    <property type="entry name" value="AA_transporter"/>
    <property type="match status" value="1"/>
</dbReference>
<dbReference type="Proteomes" id="UP000051500">
    <property type="component" value="Unassembled WGS sequence"/>
</dbReference>